<accession>D8T0S6</accession>
<dbReference type="Pfam" id="PF13041">
    <property type="entry name" value="PPR_2"/>
    <property type="match status" value="3"/>
</dbReference>
<comment type="similarity">
    <text evidence="2">Belongs to the PPR family. PCMP-E subfamily.</text>
</comment>
<proteinExistence type="inferred from homology"/>
<dbReference type="eggNOG" id="KOG4197">
    <property type="taxonomic scope" value="Eukaryota"/>
</dbReference>
<dbReference type="HOGENOM" id="CLU_002706_15_1_1"/>
<dbReference type="KEGG" id="smo:SELMODRAFT_129336"/>
<evidence type="ECO:0000313" key="4">
    <source>
        <dbReference type="EMBL" id="EFJ09756.1"/>
    </source>
</evidence>
<evidence type="ECO:0000313" key="5">
    <source>
        <dbReference type="Proteomes" id="UP000001514"/>
    </source>
</evidence>
<feature type="repeat" description="PPR" evidence="3">
    <location>
        <begin position="316"/>
        <end position="350"/>
    </location>
</feature>
<dbReference type="PANTHER" id="PTHR47926">
    <property type="entry name" value="PENTATRICOPEPTIDE REPEAT-CONTAINING PROTEIN"/>
    <property type="match status" value="1"/>
</dbReference>
<feature type="repeat" description="PPR" evidence="3">
    <location>
        <begin position="10"/>
        <end position="44"/>
    </location>
</feature>
<keyword evidence="1" id="KW-0677">Repeat</keyword>
<evidence type="ECO:0000256" key="2">
    <source>
        <dbReference type="ARBA" id="ARBA00061659"/>
    </source>
</evidence>
<evidence type="ECO:0000256" key="3">
    <source>
        <dbReference type="PROSITE-ProRule" id="PRU00708"/>
    </source>
</evidence>
<dbReference type="Pfam" id="PF01535">
    <property type="entry name" value="PPR"/>
    <property type="match status" value="2"/>
</dbReference>
<evidence type="ECO:0000256" key="1">
    <source>
        <dbReference type="ARBA" id="ARBA00022737"/>
    </source>
</evidence>
<dbReference type="Gramene" id="EFJ09756">
    <property type="protein sequence ID" value="EFJ09756"/>
    <property type="gene ID" value="SELMODRAFT_129336"/>
</dbReference>
<organism evidence="5">
    <name type="scientific">Selaginella moellendorffii</name>
    <name type="common">Spikemoss</name>
    <dbReference type="NCBI Taxonomy" id="88036"/>
    <lineage>
        <taxon>Eukaryota</taxon>
        <taxon>Viridiplantae</taxon>
        <taxon>Streptophyta</taxon>
        <taxon>Embryophyta</taxon>
        <taxon>Tracheophyta</taxon>
        <taxon>Lycopodiopsida</taxon>
        <taxon>Selaginellales</taxon>
        <taxon>Selaginellaceae</taxon>
        <taxon>Selaginella</taxon>
    </lineage>
</organism>
<dbReference type="Proteomes" id="UP000001514">
    <property type="component" value="Unassembled WGS sequence"/>
</dbReference>
<dbReference type="FunFam" id="1.25.40.10:FF:000205">
    <property type="entry name" value="Pentatricopeptide repeat-containing protein, mitochondrial"/>
    <property type="match status" value="1"/>
</dbReference>
<dbReference type="Gene3D" id="1.25.40.10">
    <property type="entry name" value="Tetratricopeptide repeat domain"/>
    <property type="match status" value="6"/>
</dbReference>
<gene>
    <name evidence="4" type="ORF">SELMODRAFT_129336</name>
</gene>
<dbReference type="FunFam" id="1.25.40.10:FF:000158">
    <property type="entry name" value="pentatricopeptide repeat-containing protein At2g33680"/>
    <property type="match status" value="1"/>
</dbReference>
<sequence>MGSSGSTIPDVVSWTSLIWGYSQRGQWDQAMALLGRMQQEGVAPNSFTFGSILKACKDVEAGARIHRFLLQVRHGQILYHDVYVATALVGMYGSCGHSAAAREVFDAIPSATKNIVTWSAMLGTNASVWRQQGMELFWSFLNDGSLRVDKVVFITVLGLCSNLTQGCFCHSCALEAGFAADPAVCHALIVTYGRCGSSPLARQVFSEMVRKDVVSWTSMIKAADADECLLLFRQMLLEGVAPNELTLAEALHSCSLAPDLPATFALGQCVHACARELGYETDVVVGTSLINMYAKCAALPQAEAIFHLLATNARTNCVCWTAMITANAKAGEWKQAIRLYRQMQLQGIAPNRVSFIAALSACSTPEFLATGKLVHSCTVERGLESDTMVANAVVSMYGKCGSTEDARKMFDGMKRRDSVTWSAMLAAIALAGELDSRARNEQALLLFASMQLEGVKPTKVTLVSLLNCCSDLAAGRMIHSRVLLDRRPDGGELEVALWNAVVNMYARCGSLDSAAREFHGAQARDFISWNGMITASAQHSRWSDAVAYFQEMQQEGVDPDEVTMVTLLFACNHAGFVEQGCNYFASMSKDYGLSPRLEHSACVLDMLGRSGHVEVAQEMLKDSACSDPVLWTSLLGSCRVHGDLERARAASGQILDVNPASSSAYVVLYQAQTV</sequence>
<dbReference type="GO" id="GO:0009451">
    <property type="term" value="P:RNA modification"/>
    <property type="evidence" value="ECO:0007669"/>
    <property type="project" value="InterPro"/>
</dbReference>
<dbReference type="PROSITE" id="PS51375">
    <property type="entry name" value="PPR"/>
    <property type="match status" value="5"/>
</dbReference>
<feature type="repeat" description="PPR" evidence="3">
    <location>
        <begin position="181"/>
        <end position="215"/>
    </location>
</feature>
<dbReference type="FunFam" id="1.25.40.10:FF:000285">
    <property type="entry name" value="Pentatricopeptide repeat-containing protein, chloroplastic"/>
    <property type="match status" value="1"/>
</dbReference>
<dbReference type="AlphaFoldDB" id="D8T0S6"/>
<protein>
    <recommendedName>
        <fullName evidence="6">Pentacotripeptide-repeat region of PRORP domain-containing protein</fullName>
    </recommendedName>
</protein>
<feature type="repeat" description="PPR" evidence="3">
    <location>
        <begin position="386"/>
        <end position="420"/>
    </location>
</feature>
<dbReference type="InterPro" id="IPR011990">
    <property type="entry name" value="TPR-like_helical_dom_sf"/>
</dbReference>
<keyword evidence="5" id="KW-1185">Reference proteome</keyword>
<dbReference type="GO" id="GO:0003723">
    <property type="term" value="F:RNA binding"/>
    <property type="evidence" value="ECO:0007669"/>
    <property type="project" value="InterPro"/>
</dbReference>
<name>D8T0S6_SELML</name>
<evidence type="ECO:0008006" key="6">
    <source>
        <dbReference type="Google" id="ProtNLM"/>
    </source>
</evidence>
<dbReference type="PANTHER" id="PTHR47926:SF533">
    <property type="entry name" value="DYW DOMAIN-CONTAINING PROTEIN"/>
    <property type="match status" value="1"/>
</dbReference>
<dbReference type="OMA" id="VSCICED"/>
<dbReference type="GO" id="GO:0048731">
    <property type="term" value="P:system development"/>
    <property type="evidence" value="ECO:0007669"/>
    <property type="project" value="UniProtKB-ARBA"/>
</dbReference>
<dbReference type="GO" id="GO:0005739">
    <property type="term" value="C:mitochondrion"/>
    <property type="evidence" value="ECO:0007669"/>
    <property type="project" value="UniProtKB-ARBA"/>
</dbReference>
<dbReference type="InterPro" id="IPR002885">
    <property type="entry name" value="PPR_rpt"/>
</dbReference>
<dbReference type="EMBL" id="GL377659">
    <property type="protein sequence ID" value="EFJ09756.1"/>
    <property type="molecule type" value="Genomic_DNA"/>
</dbReference>
<dbReference type="InterPro" id="IPR046960">
    <property type="entry name" value="PPR_At4g14850-like_plant"/>
</dbReference>
<dbReference type="NCBIfam" id="TIGR00756">
    <property type="entry name" value="PPR"/>
    <property type="match status" value="4"/>
</dbReference>
<dbReference type="InParanoid" id="D8T0S6"/>
<reference evidence="4 5" key="1">
    <citation type="journal article" date="2011" name="Science">
        <title>The Selaginella genome identifies genetic changes associated with the evolution of vascular plants.</title>
        <authorList>
            <person name="Banks J.A."/>
            <person name="Nishiyama T."/>
            <person name="Hasebe M."/>
            <person name="Bowman J.L."/>
            <person name="Gribskov M."/>
            <person name="dePamphilis C."/>
            <person name="Albert V.A."/>
            <person name="Aono N."/>
            <person name="Aoyama T."/>
            <person name="Ambrose B.A."/>
            <person name="Ashton N.W."/>
            <person name="Axtell M.J."/>
            <person name="Barker E."/>
            <person name="Barker M.S."/>
            <person name="Bennetzen J.L."/>
            <person name="Bonawitz N.D."/>
            <person name="Chapple C."/>
            <person name="Cheng C."/>
            <person name="Correa L.G."/>
            <person name="Dacre M."/>
            <person name="DeBarry J."/>
            <person name="Dreyer I."/>
            <person name="Elias M."/>
            <person name="Engstrom E.M."/>
            <person name="Estelle M."/>
            <person name="Feng L."/>
            <person name="Finet C."/>
            <person name="Floyd S.K."/>
            <person name="Frommer W.B."/>
            <person name="Fujita T."/>
            <person name="Gramzow L."/>
            <person name="Gutensohn M."/>
            <person name="Harholt J."/>
            <person name="Hattori M."/>
            <person name="Heyl A."/>
            <person name="Hirai T."/>
            <person name="Hiwatashi Y."/>
            <person name="Ishikawa M."/>
            <person name="Iwata M."/>
            <person name="Karol K.G."/>
            <person name="Koehler B."/>
            <person name="Kolukisaoglu U."/>
            <person name="Kubo M."/>
            <person name="Kurata T."/>
            <person name="Lalonde S."/>
            <person name="Li K."/>
            <person name="Li Y."/>
            <person name="Litt A."/>
            <person name="Lyons E."/>
            <person name="Manning G."/>
            <person name="Maruyama T."/>
            <person name="Michael T.P."/>
            <person name="Mikami K."/>
            <person name="Miyazaki S."/>
            <person name="Morinaga S."/>
            <person name="Murata T."/>
            <person name="Mueller-Roeber B."/>
            <person name="Nelson D.R."/>
            <person name="Obara M."/>
            <person name="Oguri Y."/>
            <person name="Olmstead R.G."/>
            <person name="Onodera N."/>
            <person name="Petersen B.L."/>
            <person name="Pils B."/>
            <person name="Prigge M."/>
            <person name="Rensing S.A."/>
            <person name="Riano-Pachon D.M."/>
            <person name="Roberts A.W."/>
            <person name="Sato Y."/>
            <person name="Scheller H.V."/>
            <person name="Schulz B."/>
            <person name="Schulz C."/>
            <person name="Shakirov E.V."/>
            <person name="Shibagaki N."/>
            <person name="Shinohara N."/>
            <person name="Shippen D.E."/>
            <person name="Soerensen I."/>
            <person name="Sotooka R."/>
            <person name="Sugimoto N."/>
            <person name="Sugita M."/>
            <person name="Sumikawa N."/>
            <person name="Tanurdzic M."/>
            <person name="Theissen G."/>
            <person name="Ulvskov P."/>
            <person name="Wakazuki S."/>
            <person name="Weng J.K."/>
            <person name="Willats W.W."/>
            <person name="Wipf D."/>
            <person name="Wolf P.G."/>
            <person name="Yang L."/>
            <person name="Zimmer A.D."/>
            <person name="Zhu Q."/>
            <person name="Mitros T."/>
            <person name="Hellsten U."/>
            <person name="Loque D."/>
            <person name="Otillar R."/>
            <person name="Salamov A."/>
            <person name="Schmutz J."/>
            <person name="Shapiro H."/>
            <person name="Lindquist E."/>
            <person name="Lucas S."/>
            <person name="Rokhsar D."/>
            <person name="Grigoriev I.V."/>
        </authorList>
    </citation>
    <scope>NUCLEOTIDE SEQUENCE [LARGE SCALE GENOMIC DNA]</scope>
</reference>
<feature type="repeat" description="PPR" evidence="3">
    <location>
        <begin position="525"/>
        <end position="559"/>
    </location>
</feature>